<protein>
    <submittedName>
        <fullName evidence="2">Uncharacterized protein</fullName>
    </submittedName>
</protein>
<dbReference type="Proteomes" id="UP001067231">
    <property type="component" value="Unassembled WGS sequence"/>
</dbReference>
<gene>
    <name evidence="2" type="ORF">OJ253_3277</name>
</gene>
<feature type="region of interest" description="Disordered" evidence="1">
    <location>
        <begin position="712"/>
        <end position="734"/>
    </location>
</feature>
<name>A0A9D5DJ01_9CRYT</name>
<sequence length="814" mass="91610">MLLCNAIVGNYDESNFETIPERLLMERRMIMSGNLDSNTVYILFRIITSDKDISPRENQGLVINYQSVSNTKESGCNYNNKKCHYLIPIYNDYNVFCYWTSSRYLKVKKRELRFTISGFIKEYWKQPTFTQEFKCDNDLVGGNNNVICFGDNSKDYHGYNRVIHIEKEENVQIICVNLKYKNKDFIVVENLVESIKALSAPSSIFNGNDTIKEFYLSEEQYPEKVSLDELDNKRGSDSQEEPEKNQDLEYNIEEISSEIDKIPLDSCSKYKNLEQPLDNVSNDESDLINEEDCSPICISTQDIANETSQSLTVCAEANVSITQQMDSTLEISNSWSTSHMEVEITSNQDFEKSRDKISNFNTGECQIANSPLTLETFITPAIATPVARHHNLKTGVVDNENVQDMHPKTDLVQRNRSISTSNNISSVDNHFNTCNTRHHATSFLPPGMQIGTTGMGNISQVNKEELILNRIESARKNVNFNCRVHSGGTLMGGNIHGIGRARIPGSRGGISGIPNSYNICPNNYASGIMVNSSNILNGASHIGIESNYHINLLSKRFNRIIGKTDYLLEQLSNNADINFKFNKNLKDPEEDFGDRLAQRSRVEASSSSLSSCSDPYNMFSNFKGSSLQVGSNTHQMAFDNAFNIKGQIVDQHAKLLLNTNVEQNNKVIPKNFNYTRESNLSIVDNNETIINKNCVDVQVDALLDMKLDDSDKGVKEPVEASNEQYDSADESDDGKVVVGESGGGDLHTVDFDVKLVGSETQEEIEEVEVRRRSIIDPELVEIDFYVNGGRLKNSFSILNIIFSRWSGMPIISKL</sequence>
<reference evidence="2" key="1">
    <citation type="submission" date="2022-10" db="EMBL/GenBank/DDBJ databases">
        <title>Adaptive evolution leads to modifications in subtelomeric GC content in a zoonotic Cryptosporidium species.</title>
        <authorList>
            <person name="Li J."/>
            <person name="Feng Y."/>
            <person name="Xiao L."/>
        </authorList>
    </citation>
    <scope>NUCLEOTIDE SEQUENCE</scope>
    <source>
        <strain evidence="2">33844</strain>
    </source>
</reference>
<evidence type="ECO:0000256" key="1">
    <source>
        <dbReference type="SAM" id="MobiDB-lite"/>
    </source>
</evidence>
<organism evidence="2">
    <name type="scientific">Cryptosporidium canis</name>
    <dbReference type="NCBI Taxonomy" id="195482"/>
    <lineage>
        <taxon>Eukaryota</taxon>
        <taxon>Sar</taxon>
        <taxon>Alveolata</taxon>
        <taxon>Apicomplexa</taxon>
        <taxon>Conoidasida</taxon>
        <taxon>Coccidia</taxon>
        <taxon>Eucoccidiorida</taxon>
        <taxon>Eimeriorina</taxon>
        <taxon>Cryptosporidiidae</taxon>
        <taxon>Cryptosporidium</taxon>
    </lineage>
</organism>
<proteinExistence type="predicted"/>
<dbReference type="OrthoDB" id="342657at2759"/>
<evidence type="ECO:0000313" key="2">
    <source>
        <dbReference type="EMBL" id="KAJ1605181.1"/>
    </source>
</evidence>
<dbReference type="AlphaFoldDB" id="A0A9D5DJ01"/>
<dbReference type="EMBL" id="JAPCXC010000106">
    <property type="protein sequence ID" value="KAJ1605181.1"/>
    <property type="molecule type" value="Genomic_DNA"/>
</dbReference>
<comment type="caution">
    <text evidence="2">The sequence shown here is derived from an EMBL/GenBank/DDBJ whole genome shotgun (WGS) entry which is preliminary data.</text>
</comment>
<accession>A0A9D5DJ01</accession>